<sequence>MSIIYKFLGSEITLSNTVANTVGGATLVRLVHANTTASAHVITQKWANGTTKAVFTMVYPTGDFAIQKLPDDTLTVDTGTDVKAVPVAFTN</sequence>
<evidence type="ECO:0000313" key="1">
    <source>
        <dbReference type="EMBL" id="CAB4131312.1"/>
    </source>
</evidence>
<organism evidence="1">
    <name type="scientific">uncultured Caudovirales phage</name>
    <dbReference type="NCBI Taxonomy" id="2100421"/>
    <lineage>
        <taxon>Viruses</taxon>
        <taxon>Duplodnaviria</taxon>
        <taxon>Heunggongvirae</taxon>
        <taxon>Uroviricota</taxon>
        <taxon>Caudoviricetes</taxon>
        <taxon>Peduoviridae</taxon>
        <taxon>Maltschvirus</taxon>
        <taxon>Maltschvirus maltsch</taxon>
    </lineage>
</organism>
<name>A0A6J5LCV6_9CAUD</name>
<protein>
    <submittedName>
        <fullName evidence="1">Uncharacterized protein</fullName>
    </submittedName>
</protein>
<proteinExistence type="predicted"/>
<dbReference type="EMBL" id="LR796247">
    <property type="protein sequence ID" value="CAB4131312.1"/>
    <property type="molecule type" value="Genomic_DNA"/>
</dbReference>
<accession>A0A6J5LCV6</accession>
<gene>
    <name evidence="1" type="ORF">UFOVP132_60</name>
</gene>
<reference evidence="1" key="1">
    <citation type="submission" date="2020-04" db="EMBL/GenBank/DDBJ databases">
        <authorList>
            <person name="Chiriac C."/>
            <person name="Salcher M."/>
            <person name="Ghai R."/>
            <person name="Kavagutti S V."/>
        </authorList>
    </citation>
    <scope>NUCLEOTIDE SEQUENCE</scope>
</reference>